<dbReference type="Gene3D" id="2.40.100.10">
    <property type="entry name" value="Cyclophilin-like"/>
    <property type="match status" value="1"/>
</dbReference>
<keyword evidence="4" id="KW-0732">Signal</keyword>
<dbReference type="CDD" id="cd00317">
    <property type="entry name" value="cyclophilin"/>
    <property type="match status" value="1"/>
</dbReference>
<keyword evidence="3 6" id="KW-0413">Isomerase</keyword>
<protein>
    <recommendedName>
        <fullName evidence="1">peptidylprolyl isomerase</fullName>
        <ecNumber evidence="1">5.2.1.8</ecNumber>
    </recommendedName>
</protein>
<keyword evidence="2" id="KW-0697">Rotamase</keyword>
<dbReference type="Proteomes" id="UP000253919">
    <property type="component" value="Unassembled WGS sequence"/>
</dbReference>
<name>A0A369QKA7_9BACT</name>
<gene>
    <name evidence="6" type="ORF">AHMF7616_03442</name>
</gene>
<evidence type="ECO:0000256" key="3">
    <source>
        <dbReference type="ARBA" id="ARBA00023235"/>
    </source>
</evidence>
<dbReference type="InterPro" id="IPR044666">
    <property type="entry name" value="Cyclophilin_A-like"/>
</dbReference>
<dbReference type="GO" id="GO:0003755">
    <property type="term" value="F:peptidyl-prolyl cis-trans isomerase activity"/>
    <property type="evidence" value="ECO:0007669"/>
    <property type="project" value="UniProtKB-KW"/>
</dbReference>
<dbReference type="InterPro" id="IPR002130">
    <property type="entry name" value="Cyclophilin-type_PPIase_dom"/>
</dbReference>
<dbReference type="AlphaFoldDB" id="A0A369QKA7"/>
<dbReference type="InterPro" id="IPR004155">
    <property type="entry name" value="PBS_lyase_HEAT"/>
</dbReference>
<proteinExistence type="predicted"/>
<dbReference type="RefSeq" id="WP_115373921.1">
    <property type="nucleotide sequence ID" value="NZ_QASA01000001.1"/>
</dbReference>
<feature type="domain" description="PPIase cyclophilin-type" evidence="5">
    <location>
        <begin position="514"/>
        <end position="631"/>
    </location>
</feature>
<evidence type="ECO:0000313" key="6">
    <source>
        <dbReference type="EMBL" id="RDC64822.1"/>
    </source>
</evidence>
<dbReference type="Pfam" id="PF00160">
    <property type="entry name" value="Pro_isomerase"/>
    <property type="match status" value="1"/>
</dbReference>
<dbReference type="InterPro" id="IPR016024">
    <property type="entry name" value="ARM-type_fold"/>
</dbReference>
<dbReference type="EC" id="5.2.1.8" evidence="1"/>
<dbReference type="SMART" id="SM00567">
    <property type="entry name" value="EZ_HEAT"/>
    <property type="match status" value="3"/>
</dbReference>
<dbReference type="PROSITE" id="PS50072">
    <property type="entry name" value="CSA_PPIASE_2"/>
    <property type="match status" value="1"/>
</dbReference>
<dbReference type="PANTHER" id="PTHR45625">
    <property type="entry name" value="PEPTIDYL-PROLYL CIS-TRANS ISOMERASE-RELATED"/>
    <property type="match status" value="1"/>
</dbReference>
<evidence type="ECO:0000256" key="1">
    <source>
        <dbReference type="ARBA" id="ARBA00013194"/>
    </source>
</evidence>
<dbReference type="SUPFAM" id="SSF48371">
    <property type="entry name" value="ARM repeat"/>
    <property type="match status" value="1"/>
</dbReference>
<dbReference type="PROSITE" id="PS51257">
    <property type="entry name" value="PROKAR_LIPOPROTEIN"/>
    <property type="match status" value="1"/>
</dbReference>
<evidence type="ECO:0000256" key="4">
    <source>
        <dbReference type="SAM" id="SignalP"/>
    </source>
</evidence>
<dbReference type="OrthoDB" id="9807797at2"/>
<organism evidence="6 7">
    <name type="scientific">Adhaeribacter pallidiroseus</name>
    <dbReference type="NCBI Taxonomy" id="2072847"/>
    <lineage>
        <taxon>Bacteria</taxon>
        <taxon>Pseudomonadati</taxon>
        <taxon>Bacteroidota</taxon>
        <taxon>Cytophagia</taxon>
        <taxon>Cytophagales</taxon>
        <taxon>Hymenobacteraceae</taxon>
        <taxon>Adhaeribacter</taxon>
    </lineage>
</organism>
<evidence type="ECO:0000259" key="5">
    <source>
        <dbReference type="PROSITE" id="PS50072"/>
    </source>
</evidence>
<dbReference type="SUPFAM" id="SSF50891">
    <property type="entry name" value="Cyclophilin-like"/>
    <property type="match status" value="1"/>
</dbReference>
<dbReference type="Gene3D" id="1.25.10.10">
    <property type="entry name" value="Leucine-rich Repeat Variant"/>
    <property type="match status" value="2"/>
</dbReference>
<dbReference type="EMBL" id="QASA01000001">
    <property type="protein sequence ID" value="RDC64822.1"/>
    <property type="molecule type" value="Genomic_DNA"/>
</dbReference>
<dbReference type="InterPro" id="IPR011989">
    <property type="entry name" value="ARM-like"/>
</dbReference>
<dbReference type="Pfam" id="PF13646">
    <property type="entry name" value="HEAT_2"/>
    <property type="match status" value="2"/>
</dbReference>
<evidence type="ECO:0000313" key="7">
    <source>
        <dbReference type="Proteomes" id="UP000253919"/>
    </source>
</evidence>
<keyword evidence="7" id="KW-1185">Reference proteome</keyword>
<evidence type="ECO:0000256" key="2">
    <source>
        <dbReference type="ARBA" id="ARBA00023110"/>
    </source>
</evidence>
<feature type="chain" id="PRO_5017083562" description="peptidylprolyl isomerase" evidence="4">
    <location>
        <begin position="20"/>
        <end position="642"/>
    </location>
</feature>
<sequence length="642" mass="71002">MRYLYLLLVYLLAISCQVAGRQKAFTLGNKFNDSTIRIIYTAQDERQTDKLLPFLTDTNARYRQEAAMALASVQDSLAFKPLVSLLSDPEFVVRQAAAYALGQTGKATSQETILQAIEKEENNTVSAELLEALGKCATQQGLDALIKFDFSEPEVQAGQAWGIYRTHARQLNYDSAILKMVTFLTAPNPEIRLAAAHFLARTPQLDLSAYTAALANTAQIDPSVEVRMAAAQALTKAKSPGLANELTGILETEPDYRVRLSALRATANLEYTVAKPILWRGLADKNSNTALTAAEIIATKVTPDQADELLQKAGQTLRWRIRATLLGAALKQHPNKKEVLTTIQERYAQSNNDYEKAALLTAAAQDIAGAEFIEKEFFATQTPVIRTYGIEALTQIRNDKNLPTSQKKHFADLFKKAIASGDLAVVGITAGLLRQPELNFKTEYTDLTFLKNALAKLVLPRDNEAYQEVVKTIAFLEGHPEPPPPKNPFSHPIDWILIQSLRAKQEVSIQTNRGEIILQLFVEEAPGTVANFVQLARSGFFNGKNFHRVVPNFVVQGGDPRGDGWGGTDYSIRSELPDLHYREGYLGMASAGKDTESCQWFITHSPTPHLDGRYSIFARATTGLEVLPLLEIGDKIQEVRLR</sequence>
<dbReference type="PANTHER" id="PTHR45625:SF4">
    <property type="entry name" value="PEPTIDYLPROLYL ISOMERASE DOMAIN AND WD REPEAT-CONTAINING PROTEIN 1"/>
    <property type="match status" value="1"/>
</dbReference>
<feature type="signal peptide" evidence="4">
    <location>
        <begin position="1"/>
        <end position="19"/>
    </location>
</feature>
<comment type="caution">
    <text evidence="6">The sequence shown here is derived from an EMBL/GenBank/DDBJ whole genome shotgun (WGS) entry which is preliminary data.</text>
</comment>
<dbReference type="InterPro" id="IPR029000">
    <property type="entry name" value="Cyclophilin-like_dom_sf"/>
</dbReference>
<reference evidence="6 7" key="1">
    <citation type="submission" date="2018-04" db="EMBL/GenBank/DDBJ databases">
        <title>Adhaeribacter sp. HMF7616 genome sequencing and assembly.</title>
        <authorList>
            <person name="Kang H."/>
            <person name="Kang J."/>
            <person name="Cha I."/>
            <person name="Kim H."/>
            <person name="Joh K."/>
        </authorList>
    </citation>
    <scope>NUCLEOTIDE SEQUENCE [LARGE SCALE GENOMIC DNA]</scope>
    <source>
        <strain evidence="6 7">HMF7616</strain>
    </source>
</reference>
<dbReference type="PRINTS" id="PR00153">
    <property type="entry name" value="CSAPPISMRASE"/>
</dbReference>
<accession>A0A369QKA7</accession>